<dbReference type="PANTHER" id="PTHR48277">
    <property type="entry name" value="MITOCHONDRIAL RIBOSOMAL PROTEIN S5"/>
    <property type="match status" value="1"/>
</dbReference>
<evidence type="ECO:0000256" key="9">
    <source>
        <dbReference type="RuleBase" id="RU003823"/>
    </source>
</evidence>
<proteinExistence type="inferred from homology"/>
<keyword evidence="2 8" id="KW-0699">rRNA-binding</keyword>
<dbReference type="GO" id="GO:0019843">
    <property type="term" value="F:rRNA binding"/>
    <property type="evidence" value="ECO:0007669"/>
    <property type="project" value="UniProtKB-UniRule"/>
</dbReference>
<dbReference type="InterPro" id="IPR020568">
    <property type="entry name" value="Ribosomal_Su5_D2-typ_SF"/>
</dbReference>
<evidence type="ECO:0000256" key="8">
    <source>
        <dbReference type="HAMAP-Rule" id="MF_01307"/>
    </source>
</evidence>
<keyword evidence="4 8" id="KW-0689">Ribosomal protein</keyword>
<dbReference type="PROSITE" id="PS50881">
    <property type="entry name" value="S5_DSRBD"/>
    <property type="match status" value="1"/>
</dbReference>
<sequence>MNATKETKVNNPQPKTGTKEVFVKKGPKTPFNRDQKPGVKKEGENQKREFNPKRKQFSKDRRPRVESEYSEKLIDVARVTKVVKGGRRFSFSAFVVIGNKKGSVGFGHGKANEVPDAIKKAVKDAKNHLVTVPLNEKTGTIPHEVNAKFLSSRVILKPASKGKGLIASGTVRAVVELAGYSDIVTKTYGSRSKANVVKATVKALLSLRTPEQIADIRDKDVKELKK</sequence>
<comment type="similarity">
    <text evidence="1 8 9">Belongs to the universal ribosomal protein uS5 family.</text>
</comment>
<dbReference type="Gene3D" id="3.30.160.20">
    <property type="match status" value="1"/>
</dbReference>
<evidence type="ECO:0000256" key="2">
    <source>
        <dbReference type="ARBA" id="ARBA00022730"/>
    </source>
</evidence>
<dbReference type="AlphaFoldDB" id="A0A449AD98"/>
<dbReference type="GO" id="GO:0042254">
    <property type="term" value="P:ribosome biogenesis"/>
    <property type="evidence" value="ECO:0007669"/>
    <property type="project" value="UniProtKB-ARBA"/>
</dbReference>
<feature type="compositionally biased region" description="Basic and acidic residues" evidence="10">
    <location>
        <begin position="31"/>
        <end position="64"/>
    </location>
</feature>
<dbReference type="InterPro" id="IPR000851">
    <property type="entry name" value="Ribosomal_uS5"/>
</dbReference>
<dbReference type="FunFam" id="3.30.160.20:FF:000001">
    <property type="entry name" value="30S ribosomal protein S5"/>
    <property type="match status" value="1"/>
</dbReference>
<protein>
    <recommendedName>
        <fullName evidence="6 8">Small ribosomal subunit protein uS5</fullName>
    </recommendedName>
</protein>
<keyword evidence="13" id="KW-1185">Reference proteome</keyword>
<evidence type="ECO:0000313" key="13">
    <source>
        <dbReference type="Proteomes" id="UP000289952"/>
    </source>
</evidence>
<dbReference type="SUPFAM" id="SSF54211">
    <property type="entry name" value="Ribosomal protein S5 domain 2-like"/>
    <property type="match status" value="1"/>
</dbReference>
<evidence type="ECO:0000256" key="7">
    <source>
        <dbReference type="ARBA" id="ARBA00062000"/>
    </source>
</evidence>
<dbReference type="RefSeq" id="WP_129621146.1">
    <property type="nucleotide sequence ID" value="NZ_LR214972.1"/>
</dbReference>
<accession>A0A449AD98</accession>
<evidence type="ECO:0000313" key="12">
    <source>
        <dbReference type="EMBL" id="VEU62943.1"/>
    </source>
</evidence>
<dbReference type="GO" id="GO:0005737">
    <property type="term" value="C:cytoplasm"/>
    <property type="evidence" value="ECO:0007669"/>
    <property type="project" value="UniProtKB-ARBA"/>
</dbReference>
<evidence type="ECO:0000256" key="6">
    <source>
        <dbReference type="ARBA" id="ARBA00035255"/>
    </source>
</evidence>
<dbReference type="InterPro" id="IPR018192">
    <property type="entry name" value="Ribosomal_uS5_N_CS"/>
</dbReference>
<evidence type="ECO:0000256" key="4">
    <source>
        <dbReference type="ARBA" id="ARBA00022980"/>
    </source>
</evidence>
<dbReference type="SUPFAM" id="SSF54768">
    <property type="entry name" value="dsRNA-binding domain-like"/>
    <property type="match status" value="1"/>
</dbReference>
<dbReference type="Pfam" id="PF00333">
    <property type="entry name" value="Ribosomal_S5"/>
    <property type="match status" value="1"/>
</dbReference>
<comment type="function">
    <text evidence="8">With S4 and S12 plays an important role in translational accuracy.</text>
</comment>
<dbReference type="GO" id="GO:0006412">
    <property type="term" value="P:translation"/>
    <property type="evidence" value="ECO:0007669"/>
    <property type="project" value="UniProtKB-UniRule"/>
</dbReference>
<dbReference type="Pfam" id="PF03719">
    <property type="entry name" value="Ribosomal_S5_C"/>
    <property type="match status" value="1"/>
</dbReference>
<dbReference type="NCBIfam" id="TIGR01021">
    <property type="entry name" value="rpsE_bact"/>
    <property type="match status" value="1"/>
</dbReference>
<gene>
    <name evidence="12" type="primary">MCYN0193</name>
    <name evidence="8" type="synonym">rpsE</name>
    <name evidence="12" type="ORF">NCTC10118_00214</name>
</gene>
<dbReference type="HAMAP" id="MF_01307_B">
    <property type="entry name" value="Ribosomal_uS5_B"/>
    <property type="match status" value="1"/>
</dbReference>
<evidence type="ECO:0000256" key="1">
    <source>
        <dbReference type="ARBA" id="ARBA00008945"/>
    </source>
</evidence>
<dbReference type="FunFam" id="3.30.230.10:FF:000002">
    <property type="entry name" value="30S ribosomal protein S5"/>
    <property type="match status" value="1"/>
</dbReference>
<comment type="function">
    <text evidence="8">Located at the back of the 30S subunit body where it stabilizes the conformation of the head with respect to the body.</text>
</comment>
<dbReference type="Gene3D" id="3.30.230.10">
    <property type="match status" value="1"/>
</dbReference>
<keyword evidence="3 8" id="KW-0694">RNA-binding</keyword>
<dbReference type="GO" id="GO:0003735">
    <property type="term" value="F:structural constituent of ribosome"/>
    <property type="evidence" value="ECO:0007669"/>
    <property type="project" value="UniProtKB-UniRule"/>
</dbReference>
<dbReference type="Proteomes" id="UP000289952">
    <property type="component" value="Chromosome"/>
</dbReference>
<evidence type="ECO:0000256" key="3">
    <source>
        <dbReference type="ARBA" id="ARBA00022884"/>
    </source>
</evidence>
<dbReference type="EMBL" id="LR214972">
    <property type="protein sequence ID" value="VEU62943.1"/>
    <property type="molecule type" value="Genomic_DNA"/>
</dbReference>
<evidence type="ECO:0000256" key="10">
    <source>
        <dbReference type="SAM" id="MobiDB-lite"/>
    </source>
</evidence>
<dbReference type="InterPro" id="IPR005324">
    <property type="entry name" value="Ribosomal_uS5_C"/>
</dbReference>
<dbReference type="PROSITE" id="PS00585">
    <property type="entry name" value="RIBOSOMAL_S5"/>
    <property type="match status" value="1"/>
</dbReference>
<dbReference type="OrthoDB" id="9809045at2"/>
<name>A0A449AD98_9BACT</name>
<evidence type="ECO:0000256" key="5">
    <source>
        <dbReference type="ARBA" id="ARBA00023274"/>
    </source>
</evidence>
<dbReference type="InterPro" id="IPR005712">
    <property type="entry name" value="Ribosomal_uS5_bac-type"/>
</dbReference>
<organism evidence="12 13">
    <name type="scientific">Mycoplasmopsis bovirhinis</name>
    <dbReference type="NCBI Taxonomy" id="29553"/>
    <lineage>
        <taxon>Bacteria</taxon>
        <taxon>Bacillati</taxon>
        <taxon>Mycoplasmatota</taxon>
        <taxon>Mycoplasmoidales</taxon>
        <taxon>Metamycoplasmataceae</taxon>
        <taxon>Mycoplasmopsis</taxon>
    </lineage>
</organism>
<dbReference type="GO" id="GO:0015935">
    <property type="term" value="C:small ribosomal subunit"/>
    <property type="evidence" value="ECO:0007669"/>
    <property type="project" value="InterPro"/>
</dbReference>
<evidence type="ECO:0000259" key="11">
    <source>
        <dbReference type="PROSITE" id="PS50881"/>
    </source>
</evidence>
<reference evidence="12 13" key="1">
    <citation type="submission" date="2019-01" db="EMBL/GenBank/DDBJ databases">
        <authorList>
            <consortium name="Pathogen Informatics"/>
        </authorList>
    </citation>
    <scope>NUCLEOTIDE SEQUENCE [LARGE SCALE GENOMIC DNA]</scope>
    <source>
        <strain evidence="12 13">NCTC10118</strain>
    </source>
</reference>
<dbReference type="InterPro" id="IPR014721">
    <property type="entry name" value="Ribsml_uS5_D2-typ_fold_subgr"/>
</dbReference>
<comment type="domain">
    <text evidence="8">The N-terminal domain interacts with the head of the 30S subunit; the C-terminal domain interacts with the body and contacts protein S4. The interaction surface between S4 and S5 is involved in control of translational fidelity.</text>
</comment>
<keyword evidence="5 8" id="KW-0687">Ribonucleoprotein</keyword>
<dbReference type="InterPro" id="IPR013810">
    <property type="entry name" value="Ribosomal_uS5_N"/>
</dbReference>
<feature type="domain" description="S5 DRBM" evidence="11">
    <location>
        <begin position="69"/>
        <end position="132"/>
    </location>
</feature>
<feature type="region of interest" description="Disordered" evidence="10">
    <location>
        <begin position="1"/>
        <end position="64"/>
    </location>
</feature>
<comment type="subunit">
    <text evidence="7 8">Part of the 30S ribosomal subunit. Contacts proteins S4 and S8.</text>
</comment>
<dbReference type="PANTHER" id="PTHR48277:SF1">
    <property type="entry name" value="MITOCHONDRIAL RIBOSOMAL PROTEIN S5"/>
    <property type="match status" value="1"/>
</dbReference>